<dbReference type="Proteomes" id="UP001054837">
    <property type="component" value="Unassembled WGS sequence"/>
</dbReference>
<evidence type="ECO:0000313" key="1">
    <source>
        <dbReference type="EMBL" id="GIX68249.1"/>
    </source>
</evidence>
<dbReference type="EMBL" id="BPLQ01000168">
    <property type="protein sequence ID" value="GIX68249.1"/>
    <property type="molecule type" value="Genomic_DNA"/>
</dbReference>
<gene>
    <name evidence="1" type="ORF">CDAR_321601</name>
</gene>
<dbReference type="AlphaFoldDB" id="A0AAV4MBQ1"/>
<comment type="caution">
    <text evidence="1">The sequence shown here is derived from an EMBL/GenBank/DDBJ whole genome shotgun (WGS) entry which is preliminary data.</text>
</comment>
<reference evidence="1 2" key="1">
    <citation type="submission" date="2021-06" db="EMBL/GenBank/DDBJ databases">
        <title>Caerostris darwini draft genome.</title>
        <authorList>
            <person name="Kono N."/>
            <person name="Arakawa K."/>
        </authorList>
    </citation>
    <scope>NUCLEOTIDE SEQUENCE [LARGE SCALE GENOMIC DNA]</scope>
</reference>
<protein>
    <submittedName>
        <fullName evidence="1">Uncharacterized protein</fullName>
    </submittedName>
</protein>
<keyword evidence="2" id="KW-1185">Reference proteome</keyword>
<evidence type="ECO:0000313" key="2">
    <source>
        <dbReference type="Proteomes" id="UP001054837"/>
    </source>
</evidence>
<name>A0AAV4MBQ1_9ARAC</name>
<accession>A0AAV4MBQ1</accession>
<sequence>MVLSDYSPRRLQVNWARPLGDCRLSTVALECCPDRHPPLIILRKMNRISKRPIKPTYSTNAKFHLNFTTTTKFRSRPPSRQKRHLKSSVYLLASEPRKIFSQQHPRTAFDFLARSKLEHDSGEKEKKGNHLIKLLNRALTSLLHLEEKGRQKNPRCLVDNRL</sequence>
<proteinExistence type="predicted"/>
<organism evidence="1 2">
    <name type="scientific">Caerostris darwini</name>
    <dbReference type="NCBI Taxonomy" id="1538125"/>
    <lineage>
        <taxon>Eukaryota</taxon>
        <taxon>Metazoa</taxon>
        <taxon>Ecdysozoa</taxon>
        <taxon>Arthropoda</taxon>
        <taxon>Chelicerata</taxon>
        <taxon>Arachnida</taxon>
        <taxon>Araneae</taxon>
        <taxon>Araneomorphae</taxon>
        <taxon>Entelegynae</taxon>
        <taxon>Araneoidea</taxon>
        <taxon>Araneidae</taxon>
        <taxon>Caerostris</taxon>
    </lineage>
</organism>